<dbReference type="NCBIfam" id="TIGR01525">
    <property type="entry name" value="ATPase-IB_hvy"/>
    <property type="match status" value="1"/>
</dbReference>
<keyword evidence="8 11" id="KW-0472">Membrane</keyword>
<dbReference type="InterPro" id="IPR044492">
    <property type="entry name" value="P_typ_ATPase_HD_dom"/>
</dbReference>
<dbReference type="FunFam" id="2.70.150.10:FF:000002">
    <property type="entry name" value="Copper-transporting ATPase 1, putative"/>
    <property type="match status" value="1"/>
</dbReference>
<keyword evidence="4 11" id="KW-0812">Transmembrane</keyword>
<organism evidence="14 15">
    <name type="scientific">Megamonas hypermegale</name>
    <dbReference type="NCBI Taxonomy" id="158847"/>
    <lineage>
        <taxon>Bacteria</taxon>
        <taxon>Bacillati</taxon>
        <taxon>Bacillota</taxon>
        <taxon>Negativicutes</taxon>
        <taxon>Selenomonadales</taxon>
        <taxon>Selenomonadaceae</taxon>
        <taxon>Megamonas</taxon>
    </lineage>
</organism>
<dbReference type="GO" id="GO:0046872">
    <property type="term" value="F:metal ion binding"/>
    <property type="evidence" value="ECO:0007669"/>
    <property type="project" value="UniProtKB-KW"/>
</dbReference>
<dbReference type="GeneID" id="78506879"/>
<dbReference type="SFLD" id="SFLDG00002">
    <property type="entry name" value="C1.7:_P-type_atpase_like"/>
    <property type="match status" value="1"/>
</dbReference>
<dbReference type="EC" id="7.2.2.21" evidence="9"/>
<dbReference type="SUPFAM" id="SSF81665">
    <property type="entry name" value="Calcium ATPase, transmembrane domain M"/>
    <property type="match status" value="1"/>
</dbReference>
<keyword evidence="5 11" id="KW-0479">Metal-binding</keyword>
<evidence type="ECO:0000256" key="7">
    <source>
        <dbReference type="ARBA" id="ARBA00022989"/>
    </source>
</evidence>
<dbReference type="GO" id="GO:0005524">
    <property type="term" value="F:ATP binding"/>
    <property type="evidence" value="ECO:0007669"/>
    <property type="project" value="UniProtKB-UniRule"/>
</dbReference>
<evidence type="ECO:0000256" key="11">
    <source>
        <dbReference type="RuleBase" id="RU362081"/>
    </source>
</evidence>
<dbReference type="InterPro" id="IPR051014">
    <property type="entry name" value="Cation_Transport_ATPase_IB"/>
</dbReference>
<dbReference type="EMBL" id="LT906446">
    <property type="protein sequence ID" value="SNU98028.1"/>
    <property type="molecule type" value="Genomic_DNA"/>
</dbReference>
<comment type="subcellular location">
    <subcellularLocation>
        <location evidence="1">Cell membrane</location>
        <topology evidence="1">Multi-pass membrane protein</topology>
    </subcellularLocation>
</comment>
<evidence type="ECO:0000259" key="12">
    <source>
        <dbReference type="Pfam" id="PF00122"/>
    </source>
</evidence>
<dbReference type="Gene3D" id="2.70.150.10">
    <property type="entry name" value="Calcium-transporting ATPase, cytoplasmic transduction domain A"/>
    <property type="match status" value="1"/>
</dbReference>
<dbReference type="Gene3D" id="3.40.50.1000">
    <property type="entry name" value="HAD superfamily/HAD-like"/>
    <property type="match status" value="1"/>
</dbReference>
<dbReference type="PRINTS" id="PR00119">
    <property type="entry name" value="CATATPASE"/>
</dbReference>
<dbReference type="Proteomes" id="UP000215383">
    <property type="component" value="Chromosome 1"/>
</dbReference>
<dbReference type="GO" id="GO:0008551">
    <property type="term" value="F:P-type cadmium transporter activity"/>
    <property type="evidence" value="ECO:0007669"/>
    <property type="project" value="UniProtKB-EC"/>
</dbReference>
<dbReference type="NCBIfam" id="TIGR01494">
    <property type="entry name" value="ATPase_P-type"/>
    <property type="match status" value="2"/>
</dbReference>
<dbReference type="InterPro" id="IPR059000">
    <property type="entry name" value="ATPase_P-type_domA"/>
</dbReference>
<protein>
    <recommendedName>
        <fullName evidence="9">Cd(2+)-exporting ATPase</fullName>
        <ecNumber evidence="9">7.2.2.21</ecNumber>
    </recommendedName>
</protein>
<keyword evidence="14" id="KW-0378">Hydrolase</keyword>
<dbReference type="EMBL" id="DYVR01000154">
    <property type="protein sequence ID" value="HJF85122.1"/>
    <property type="molecule type" value="Genomic_DNA"/>
</dbReference>
<evidence type="ECO:0000256" key="1">
    <source>
        <dbReference type="ARBA" id="ARBA00004651"/>
    </source>
</evidence>
<evidence type="ECO:0000256" key="4">
    <source>
        <dbReference type="ARBA" id="ARBA00022692"/>
    </source>
</evidence>
<dbReference type="InterPro" id="IPR023299">
    <property type="entry name" value="ATPase_P-typ_cyto_dom_N"/>
</dbReference>
<evidence type="ECO:0000313" key="14">
    <source>
        <dbReference type="EMBL" id="SNU98028.1"/>
    </source>
</evidence>
<dbReference type="Pfam" id="PF00122">
    <property type="entry name" value="E1-E2_ATPase"/>
    <property type="match status" value="1"/>
</dbReference>
<keyword evidence="6" id="KW-1278">Translocase</keyword>
<dbReference type="GO" id="GO:0005886">
    <property type="term" value="C:plasma membrane"/>
    <property type="evidence" value="ECO:0007669"/>
    <property type="project" value="UniProtKB-SubCell"/>
</dbReference>
<dbReference type="GO" id="GO:0016887">
    <property type="term" value="F:ATP hydrolysis activity"/>
    <property type="evidence" value="ECO:0007669"/>
    <property type="project" value="InterPro"/>
</dbReference>
<keyword evidence="11" id="KW-0547">Nucleotide-binding</keyword>
<sequence length="707" mass="76516">MDKVTLNFYQFPLANRLNLVQRNSLKLKMHGVKNVVLLRFYPNAVQVFYKGDVDKTAICRIMGYNINLPADNAKVPAQKNISEELQAYKRDAIISLVGFVGLQALKKFAPQAYISLRIVRSLFVLGIARNVIKSGIEGLIKDGQPNADTLTSTAVIASVLAGKPESSLSLMTLSNVAEMLTIYAAERARKHISSLLKLDQQFVWRVADDGHEEKVPIEQVKVNDVIAVHTGEKICVDGTVLSGNAAIDQASITGESNPAMKGEKDPVYAGSVVQGGQLTVLVQKVGDDTSLARIVHLVEDAQTRRAPVQNFADRMANMLVPISFIGAAIVYGATRDWQRVLNLLFIDFSCGLKLSTATAISAAVATAAKQGILIKGGNYIEALADIDTVVMDKTGTITIGVPKISAVHTVDSVCEKEMILLAASAEIHSVHPLAVAIQNYVEEKGWQVPDHINSDTVVAHGMEANVADFEGFKGGNIIVGSRHFMTDRNVSGLDSFEDRKIPAGYNILYVARDNKLMGVIVINDPIRPQMKKTFNQMRRHGIDEIVMLTGDSKDVAATVAQKMGIDSYFAEILPEDKANIVNFLQKNGHVLMVGDGINDAPALAFADVGVALGGRRTDIAVESSDITINSDNPTKLMDALELGQNTMRLIRQNFTATITINSAAMLLGALGKINPLVAAIIHNTATLAVVLNSARILMPKRGFLMNK</sequence>
<dbReference type="PROSITE" id="PS00154">
    <property type="entry name" value="ATPASE_E1_E2"/>
    <property type="match status" value="1"/>
</dbReference>
<feature type="domain" description="P-type ATPase A" evidence="12">
    <location>
        <begin position="201"/>
        <end position="299"/>
    </location>
</feature>
<name>A0A239TLD4_9FIRM</name>
<comment type="similarity">
    <text evidence="2 11">Belongs to the cation transport ATPase (P-type) (TC 3.A.3) family. Type IB subfamily.</text>
</comment>
<reference evidence="14 15" key="1">
    <citation type="submission" date="2017-06" db="EMBL/GenBank/DDBJ databases">
        <authorList>
            <consortium name="Pathogen Informatics"/>
        </authorList>
    </citation>
    <scope>NUCLEOTIDE SEQUENCE [LARGE SCALE GENOMIC DNA]</scope>
    <source>
        <strain evidence="14 15">NCTC10570</strain>
    </source>
</reference>
<dbReference type="Proteomes" id="UP000780768">
    <property type="component" value="Unassembled WGS sequence"/>
</dbReference>
<reference evidence="13" key="2">
    <citation type="journal article" date="2021" name="PeerJ">
        <title>Extensive microbial diversity within the chicken gut microbiome revealed by metagenomics and culture.</title>
        <authorList>
            <person name="Gilroy R."/>
            <person name="Ravi A."/>
            <person name="Getino M."/>
            <person name="Pursley I."/>
            <person name="Horton D.L."/>
            <person name="Alikhan N.F."/>
            <person name="Baker D."/>
            <person name="Gharbi K."/>
            <person name="Hall N."/>
            <person name="Watson M."/>
            <person name="Adriaenssens E.M."/>
            <person name="Foster-Nyarko E."/>
            <person name="Jarju S."/>
            <person name="Secka A."/>
            <person name="Antonio M."/>
            <person name="Oren A."/>
            <person name="Chaudhuri R.R."/>
            <person name="La Ragione R."/>
            <person name="Hildebrand F."/>
            <person name="Pallen M.J."/>
        </authorList>
    </citation>
    <scope>NUCLEOTIDE SEQUENCE</scope>
    <source>
        <strain evidence="13">7318</strain>
    </source>
</reference>
<evidence type="ECO:0000313" key="15">
    <source>
        <dbReference type="Proteomes" id="UP000215383"/>
    </source>
</evidence>
<dbReference type="InterPro" id="IPR027256">
    <property type="entry name" value="P-typ_ATPase_IB"/>
</dbReference>
<reference evidence="13" key="3">
    <citation type="submission" date="2021-09" db="EMBL/GenBank/DDBJ databases">
        <authorList>
            <person name="Gilroy R."/>
        </authorList>
    </citation>
    <scope>NUCLEOTIDE SEQUENCE</scope>
    <source>
        <strain evidence="13">7318</strain>
    </source>
</reference>
<dbReference type="RefSeq" id="WP_027890712.1">
    <property type="nucleotide sequence ID" value="NZ_CALXYH010000007.1"/>
</dbReference>
<dbReference type="InterPro" id="IPR018303">
    <property type="entry name" value="ATPase_P-typ_P_site"/>
</dbReference>
<comment type="caution">
    <text evidence="11">Lacks conserved residue(s) required for the propagation of feature annotation.</text>
</comment>
<evidence type="ECO:0000313" key="13">
    <source>
        <dbReference type="EMBL" id="HJF85122.1"/>
    </source>
</evidence>
<evidence type="ECO:0000256" key="10">
    <source>
        <dbReference type="ARBA" id="ARBA00049338"/>
    </source>
</evidence>
<keyword evidence="3" id="KW-0104">Cadmium</keyword>
<dbReference type="PANTHER" id="PTHR48085">
    <property type="entry name" value="CADMIUM/ZINC-TRANSPORTING ATPASE HMA2-RELATED"/>
    <property type="match status" value="1"/>
</dbReference>
<keyword evidence="11" id="KW-0067">ATP-binding</keyword>
<dbReference type="InterPro" id="IPR023214">
    <property type="entry name" value="HAD_sf"/>
</dbReference>
<keyword evidence="11" id="KW-1003">Cell membrane</keyword>
<dbReference type="eggNOG" id="COG2217">
    <property type="taxonomic scope" value="Bacteria"/>
</dbReference>
<dbReference type="InterPro" id="IPR023298">
    <property type="entry name" value="ATPase_P-typ_TM_dom_sf"/>
</dbReference>
<dbReference type="Gene3D" id="3.40.1110.10">
    <property type="entry name" value="Calcium-transporting ATPase, cytoplasmic domain N"/>
    <property type="match status" value="1"/>
</dbReference>
<evidence type="ECO:0000256" key="8">
    <source>
        <dbReference type="ARBA" id="ARBA00023136"/>
    </source>
</evidence>
<evidence type="ECO:0000256" key="5">
    <source>
        <dbReference type="ARBA" id="ARBA00022723"/>
    </source>
</evidence>
<proteinExistence type="inferred from homology"/>
<dbReference type="SFLD" id="SFLDF00027">
    <property type="entry name" value="p-type_atpase"/>
    <property type="match status" value="1"/>
</dbReference>
<dbReference type="InterPro" id="IPR008250">
    <property type="entry name" value="ATPase_P-typ_transduc_dom_A_sf"/>
</dbReference>
<dbReference type="SFLD" id="SFLDS00003">
    <property type="entry name" value="Haloacid_Dehalogenase"/>
    <property type="match status" value="1"/>
</dbReference>
<evidence type="ECO:0000256" key="2">
    <source>
        <dbReference type="ARBA" id="ARBA00006024"/>
    </source>
</evidence>
<dbReference type="Pfam" id="PF00702">
    <property type="entry name" value="Hydrolase"/>
    <property type="match status" value="1"/>
</dbReference>
<dbReference type="AlphaFoldDB" id="A0A239TLD4"/>
<gene>
    <name evidence="14" type="primary">copA_2</name>
    <name evidence="13" type="ORF">K8V65_05640</name>
    <name evidence="14" type="ORF">SAMEA4364220_00859</name>
</gene>
<keyword evidence="15" id="KW-1185">Reference proteome</keyword>
<dbReference type="PRINTS" id="PR00120">
    <property type="entry name" value="HATPASE"/>
</dbReference>
<dbReference type="InterPro" id="IPR036412">
    <property type="entry name" value="HAD-like_sf"/>
</dbReference>
<evidence type="ECO:0000256" key="6">
    <source>
        <dbReference type="ARBA" id="ARBA00022967"/>
    </source>
</evidence>
<accession>A0A239TLD4</accession>
<comment type="catalytic activity">
    <reaction evidence="10">
        <text>Cd(2+)(in) + ATP + H2O = Cd(2+)(out) + ADP + phosphate + H(+)</text>
        <dbReference type="Rhea" id="RHEA:12132"/>
        <dbReference type="ChEBI" id="CHEBI:15377"/>
        <dbReference type="ChEBI" id="CHEBI:15378"/>
        <dbReference type="ChEBI" id="CHEBI:30616"/>
        <dbReference type="ChEBI" id="CHEBI:43474"/>
        <dbReference type="ChEBI" id="CHEBI:48775"/>
        <dbReference type="ChEBI" id="CHEBI:456216"/>
        <dbReference type="EC" id="7.2.2.21"/>
    </reaction>
</comment>
<evidence type="ECO:0000256" key="9">
    <source>
        <dbReference type="ARBA" id="ARBA00039103"/>
    </source>
</evidence>
<evidence type="ECO:0000256" key="3">
    <source>
        <dbReference type="ARBA" id="ARBA00022539"/>
    </source>
</evidence>
<dbReference type="InterPro" id="IPR001757">
    <property type="entry name" value="P_typ_ATPase"/>
</dbReference>
<dbReference type="SUPFAM" id="SSF81653">
    <property type="entry name" value="Calcium ATPase, transduction domain A"/>
    <property type="match status" value="1"/>
</dbReference>
<dbReference type="SUPFAM" id="SSF56784">
    <property type="entry name" value="HAD-like"/>
    <property type="match status" value="1"/>
</dbReference>
<feature type="transmembrane region" description="Helical" evidence="11">
    <location>
        <begin position="676"/>
        <end position="698"/>
    </location>
</feature>
<dbReference type="PANTHER" id="PTHR48085:SF5">
    <property type="entry name" value="CADMIUM_ZINC-TRANSPORTING ATPASE HMA4-RELATED"/>
    <property type="match status" value="1"/>
</dbReference>
<keyword evidence="7 11" id="KW-1133">Transmembrane helix</keyword>